<evidence type="ECO:0000313" key="1">
    <source>
        <dbReference type="EMBL" id="ADE77715.1"/>
    </source>
</evidence>
<dbReference type="AlphaFoldDB" id="D5ADU6"/>
<accession>D5ADU6</accession>
<protein>
    <submittedName>
        <fullName evidence="1">Uncharacterized protein</fullName>
    </submittedName>
</protein>
<dbReference type="EMBL" id="BT124467">
    <property type="protein sequence ID" value="ADE77715.1"/>
    <property type="molecule type" value="mRNA"/>
</dbReference>
<organism evidence="1">
    <name type="scientific">Picea sitchensis</name>
    <name type="common">Sitka spruce</name>
    <name type="synonym">Pinus sitchensis</name>
    <dbReference type="NCBI Taxonomy" id="3332"/>
    <lineage>
        <taxon>Eukaryota</taxon>
        <taxon>Viridiplantae</taxon>
        <taxon>Streptophyta</taxon>
        <taxon>Embryophyta</taxon>
        <taxon>Tracheophyta</taxon>
        <taxon>Spermatophyta</taxon>
        <taxon>Pinopsida</taxon>
        <taxon>Pinidae</taxon>
        <taxon>Conifers I</taxon>
        <taxon>Pinales</taxon>
        <taxon>Pinaceae</taxon>
        <taxon>Picea</taxon>
    </lineage>
</organism>
<proteinExistence type="evidence at transcript level"/>
<reference evidence="1" key="1">
    <citation type="submission" date="2010-04" db="EMBL/GenBank/DDBJ databases">
        <authorList>
            <person name="Reid K.E."/>
            <person name="Liao N."/>
            <person name="Chan S."/>
            <person name="Docking R."/>
            <person name="Taylor G."/>
            <person name="Moore R."/>
            <person name="Mayo M."/>
            <person name="Munro S."/>
            <person name="King J."/>
            <person name="Yanchuk A."/>
            <person name="Holt R."/>
            <person name="Jones S."/>
            <person name="Marra M."/>
            <person name="Ritland C.E."/>
            <person name="Ritland K."/>
            <person name="Bohlmann J."/>
        </authorList>
    </citation>
    <scope>NUCLEOTIDE SEQUENCE</scope>
    <source>
        <tissue evidence="1">Bud</tissue>
    </source>
</reference>
<sequence>MYIGGVLAVVKEIMKLSIEHFATSMKIDGWVFVEIHKWFCVCQLNEQLAIVGTCH</sequence>
<name>D5ADU6_PICSI</name>